<name>A0ABR7S2E3_AQUAC</name>
<evidence type="ECO:0000313" key="2">
    <source>
        <dbReference type="Proteomes" id="UP000744555"/>
    </source>
</evidence>
<sequence>MPIAWQKAEYLFGLYLTCLLRSTIQALDIIRRDGVAARRQTIMTSLILSSLVEMLECKVPLYFISRTGMKVPNETVDSFRSDRHHY</sequence>
<dbReference type="Proteomes" id="UP000744555">
    <property type="component" value="Unassembled WGS sequence"/>
</dbReference>
<proteinExistence type="predicted"/>
<organism evidence="1 2">
    <name type="scientific">Aquipseudomonas alcaligenes</name>
    <name type="common">Pseudomonas alcaligenes</name>
    <dbReference type="NCBI Taxonomy" id="43263"/>
    <lineage>
        <taxon>Bacteria</taxon>
        <taxon>Pseudomonadati</taxon>
        <taxon>Pseudomonadota</taxon>
        <taxon>Gammaproteobacteria</taxon>
        <taxon>Pseudomonadales</taxon>
        <taxon>Pseudomonadaceae</taxon>
        <taxon>Aquipseudomonas</taxon>
    </lineage>
</organism>
<dbReference type="EMBL" id="LZEU01000001">
    <property type="protein sequence ID" value="MBC9251129.1"/>
    <property type="molecule type" value="Genomic_DNA"/>
</dbReference>
<comment type="caution">
    <text evidence="1">The sequence shown here is derived from an EMBL/GenBank/DDBJ whole genome shotgun (WGS) entry which is preliminary data.</text>
</comment>
<protein>
    <submittedName>
        <fullName evidence="1">Uncharacterized protein</fullName>
    </submittedName>
</protein>
<gene>
    <name evidence="1" type="ORF">A9179_12660</name>
</gene>
<accession>A0ABR7S2E3</accession>
<evidence type="ECO:0000313" key="1">
    <source>
        <dbReference type="EMBL" id="MBC9251129.1"/>
    </source>
</evidence>
<keyword evidence="2" id="KW-1185">Reference proteome</keyword>
<reference evidence="1 2" key="1">
    <citation type="submission" date="2016-06" db="EMBL/GenBank/DDBJ databases">
        <authorList>
            <person name="Ramos C."/>
            <person name="Pintado A."/>
            <person name="Crespo-Gomez J.I."/>
        </authorList>
    </citation>
    <scope>NUCLEOTIDE SEQUENCE [LARGE SCALE GENOMIC DNA]</scope>
    <source>
        <strain evidence="1 2">AVO110</strain>
    </source>
</reference>